<evidence type="ECO:0000256" key="1">
    <source>
        <dbReference type="SAM" id="MobiDB-lite"/>
    </source>
</evidence>
<feature type="compositionally biased region" description="Pro residues" evidence="1">
    <location>
        <begin position="591"/>
        <end position="602"/>
    </location>
</feature>
<sequence>MHDTMVGPPGYHGSLVAFEGPPDTISTQLRLLPSSPRILIIPPLQHFMNSEAADRPFEAHSHILRIHQACHARAETARSFLHDSSPNNKRLAFMHGGSASAQMDSIAAISEHVTSGDVTKAEAIFHDLVQHGVAGLKRQGSVGPDSKSAHSNHICRERNNEDDEIHEYSAWEAMKAADALDLKTASLQPNTELDLTVGGRLRSTSVPVQSLTDDPEDVAPFYVFGASGGARRPILLNRKVTNSDPLPLDHDRHGRAAPRVERWRARMASRDQLRDQNAIPRSPSCIGEAYPKPALSSSQLSIRSPMSAGFGSIPGTPVSIGEALVVDVRSSSPVKNPPRAQDISLRNYSLSAEPRLRSVDRSGSTIEKRSSASSETLITCTKGYGKTPRATLARPSKTMIRRDPPPPLDLQVKIPKRPASYVDQGTSPIHVYVHQSTSTESNYLGRGCNGKNQGAFLDLEEDVDLDVDVPFRTALPMVEDLVIHFKGEEANQRLEAAIRAFETGTYPVSMPPVLTESNGNPERQSNPSSIEPTAVAGNKISAGQEDRCEPTPTYHSDPNEYDPFASHGDYLQPPTAFSAKPALRASRPVASGPPTPAQTPPPRETRSGKSFHELKTTDCKTAVCVQNKLRSVLNIYFSPEDIGYYHLNFPLLPGLSSLWKPVFRESEVNGLGNEKRKIDLILAIGAQKGVDREFLGALSGSLEKLGTKPNGITRSGRLDLRYLIANAMQAFTAQPLASQTQDNPFSNPLLLATLIIPYLEMYVAAHNGTRFLLLEFPPEHLTTVLALQRLVGLDLLKVAGILDSEAKEPKACRESKPQSQTSTHSAAKPMSGLSANSPRTGMKSPEPPSFSKANFLLTSSATESEIATLISAIWKILIDTSSFYIPEGAAPRSAMAIDGNSTRKYNRGSRDRPLTQTPLIDTKQRYSTNAPLASATAMLGFESAAFAPCPPSNYVSSGTDAADASSIPAFPAPPAGASTRRYSLAPSVSGTIKSSRTVKTMHSQRNKLRYKLGREIDGSSNNTDATYTATNQTTPAGQRPGSGRSVSYFDISEEEDDDEDGTSFAADERRYMPLWREQHQQPNAPFRKGNSRKALKWLGLAT</sequence>
<feature type="compositionally biased region" description="Polar residues" evidence="1">
    <location>
        <begin position="515"/>
        <end position="531"/>
    </location>
</feature>
<name>A0AAI8VNH9_9PEZI</name>
<feature type="compositionally biased region" description="Basic and acidic residues" evidence="1">
    <location>
        <begin position="1066"/>
        <end position="1079"/>
    </location>
</feature>
<organism evidence="2 3">
    <name type="scientific">Anthostomella pinea</name>
    <dbReference type="NCBI Taxonomy" id="933095"/>
    <lineage>
        <taxon>Eukaryota</taxon>
        <taxon>Fungi</taxon>
        <taxon>Dikarya</taxon>
        <taxon>Ascomycota</taxon>
        <taxon>Pezizomycotina</taxon>
        <taxon>Sordariomycetes</taxon>
        <taxon>Xylariomycetidae</taxon>
        <taxon>Xylariales</taxon>
        <taxon>Xylariaceae</taxon>
        <taxon>Anthostomella</taxon>
    </lineage>
</organism>
<protein>
    <submittedName>
        <fullName evidence="2">Uu.00g067210.m01.CDS01</fullName>
    </submittedName>
</protein>
<feature type="compositionally biased region" description="Low complexity" evidence="1">
    <location>
        <begin position="1021"/>
        <end position="1036"/>
    </location>
</feature>
<accession>A0AAI8VNH9</accession>
<dbReference type="AlphaFoldDB" id="A0AAI8VNH9"/>
<feature type="region of interest" description="Disordered" evidence="1">
    <location>
        <begin position="385"/>
        <end position="409"/>
    </location>
</feature>
<feature type="compositionally biased region" description="Basic and acidic residues" evidence="1">
    <location>
        <begin position="807"/>
        <end position="816"/>
    </location>
</feature>
<feature type="compositionally biased region" description="Acidic residues" evidence="1">
    <location>
        <begin position="1051"/>
        <end position="1061"/>
    </location>
</feature>
<feature type="region of interest" description="Disordered" evidence="1">
    <location>
        <begin position="507"/>
        <end position="609"/>
    </location>
</feature>
<evidence type="ECO:0000313" key="2">
    <source>
        <dbReference type="EMBL" id="CAJ2511096.1"/>
    </source>
</evidence>
<gene>
    <name evidence="2" type="ORF">KHLLAP_LOCUS11564</name>
</gene>
<comment type="caution">
    <text evidence="2">The sequence shown here is derived from an EMBL/GenBank/DDBJ whole genome shotgun (WGS) entry which is preliminary data.</text>
</comment>
<dbReference type="EMBL" id="CAUWAG010000018">
    <property type="protein sequence ID" value="CAJ2511096.1"/>
    <property type="molecule type" value="Genomic_DNA"/>
</dbReference>
<reference evidence="2" key="1">
    <citation type="submission" date="2023-10" db="EMBL/GenBank/DDBJ databases">
        <authorList>
            <person name="Hackl T."/>
        </authorList>
    </citation>
    <scope>NUCLEOTIDE SEQUENCE</scope>
</reference>
<feature type="region of interest" description="Disordered" evidence="1">
    <location>
        <begin position="1015"/>
        <end position="1092"/>
    </location>
</feature>
<keyword evidence="3" id="KW-1185">Reference proteome</keyword>
<dbReference type="Proteomes" id="UP001295740">
    <property type="component" value="Unassembled WGS sequence"/>
</dbReference>
<proteinExistence type="predicted"/>
<feature type="region of interest" description="Disordered" evidence="1">
    <location>
        <begin position="807"/>
        <end position="848"/>
    </location>
</feature>
<evidence type="ECO:0000313" key="3">
    <source>
        <dbReference type="Proteomes" id="UP001295740"/>
    </source>
</evidence>